<dbReference type="SUPFAM" id="SSF51735">
    <property type="entry name" value="NAD(P)-binding Rossmann-fold domains"/>
    <property type="match status" value="1"/>
</dbReference>
<dbReference type="PRINTS" id="PR00081">
    <property type="entry name" value="GDHRDH"/>
</dbReference>
<dbReference type="InterPro" id="IPR002347">
    <property type="entry name" value="SDR_fam"/>
</dbReference>
<evidence type="ECO:0008006" key="7">
    <source>
        <dbReference type="Google" id="ProtNLM"/>
    </source>
</evidence>
<dbReference type="EMBL" id="JAKJXO020000010">
    <property type="protein sequence ID" value="KAL1599897.1"/>
    <property type="molecule type" value="Genomic_DNA"/>
</dbReference>
<organism evidence="5 6">
    <name type="scientific">Paraconiothyrium brasiliense</name>
    <dbReference type="NCBI Taxonomy" id="300254"/>
    <lineage>
        <taxon>Eukaryota</taxon>
        <taxon>Fungi</taxon>
        <taxon>Dikarya</taxon>
        <taxon>Ascomycota</taxon>
        <taxon>Pezizomycotina</taxon>
        <taxon>Dothideomycetes</taxon>
        <taxon>Pleosporomycetidae</taxon>
        <taxon>Pleosporales</taxon>
        <taxon>Massarineae</taxon>
        <taxon>Didymosphaeriaceae</taxon>
        <taxon>Paraconiothyrium</taxon>
    </lineage>
</organism>
<evidence type="ECO:0000313" key="6">
    <source>
        <dbReference type="Proteomes" id="UP001521785"/>
    </source>
</evidence>
<dbReference type="Gene3D" id="3.40.50.720">
    <property type="entry name" value="NAD(P)-binding Rossmann-like Domain"/>
    <property type="match status" value="1"/>
</dbReference>
<reference evidence="5 6" key="1">
    <citation type="submission" date="2024-02" db="EMBL/GenBank/DDBJ databases">
        <title>De novo assembly and annotation of 12 fungi associated with fruit tree decline syndrome in Ontario, Canada.</title>
        <authorList>
            <person name="Sulman M."/>
            <person name="Ellouze W."/>
            <person name="Ilyukhin E."/>
        </authorList>
    </citation>
    <scope>NUCLEOTIDE SEQUENCE [LARGE SCALE GENOMIC DNA]</scope>
    <source>
        <strain evidence="5 6">M42-189</strain>
    </source>
</reference>
<dbReference type="Proteomes" id="UP001521785">
    <property type="component" value="Unassembled WGS sequence"/>
</dbReference>
<dbReference type="Pfam" id="PF00106">
    <property type="entry name" value="adh_short"/>
    <property type="match status" value="1"/>
</dbReference>
<evidence type="ECO:0000256" key="4">
    <source>
        <dbReference type="RuleBase" id="RU000363"/>
    </source>
</evidence>
<name>A0ABR3R6A3_9PLEO</name>
<evidence type="ECO:0000256" key="3">
    <source>
        <dbReference type="ARBA" id="ARBA00023002"/>
    </source>
</evidence>
<comment type="caution">
    <text evidence="5">The sequence shown here is derived from an EMBL/GenBank/DDBJ whole genome shotgun (WGS) entry which is preliminary data.</text>
</comment>
<dbReference type="Pfam" id="PF13561">
    <property type="entry name" value="adh_short_C2"/>
    <property type="match status" value="1"/>
</dbReference>
<comment type="similarity">
    <text evidence="1 4">Belongs to the short-chain dehydrogenases/reductases (SDR) family.</text>
</comment>
<gene>
    <name evidence="5" type="ORF">SLS60_007702</name>
</gene>
<dbReference type="PANTHER" id="PTHR43963:SF6">
    <property type="entry name" value="CHAIN DEHYDROGENASE FAMILY PROTEIN, PUTATIVE (AFU_ORTHOLOGUE AFUA_3G15350)-RELATED"/>
    <property type="match status" value="1"/>
</dbReference>
<keyword evidence="2" id="KW-0521">NADP</keyword>
<proteinExistence type="inferred from homology"/>
<evidence type="ECO:0000256" key="2">
    <source>
        <dbReference type="ARBA" id="ARBA00022857"/>
    </source>
</evidence>
<dbReference type="InterPro" id="IPR036291">
    <property type="entry name" value="NAD(P)-bd_dom_sf"/>
</dbReference>
<keyword evidence="6" id="KW-1185">Reference proteome</keyword>
<dbReference type="PANTHER" id="PTHR43963">
    <property type="entry name" value="CARBONYL REDUCTASE 1-RELATED"/>
    <property type="match status" value="1"/>
</dbReference>
<evidence type="ECO:0000313" key="5">
    <source>
        <dbReference type="EMBL" id="KAL1599897.1"/>
    </source>
</evidence>
<protein>
    <recommendedName>
        <fullName evidence="7">NAD(P)-binding protein</fullName>
    </recommendedName>
</protein>
<dbReference type="PRINTS" id="PR00080">
    <property type="entry name" value="SDRFAMILY"/>
</dbReference>
<keyword evidence="3" id="KW-0560">Oxidoreductase</keyword>
<evidence type="ECO:0000256" key="1">
    <source>
        <dbReference type="ARBA" id="ARBA00006484"/>
    </source>
</evidence>
<accession>A0ABR3R6A3</accession>
<sequence length="277" mass="29759">MADPKLIIVTGANRGIGRAICTTLLSHPSSTSHPLTLYATSRQGENLNLSTTSSKQRIRYPSLDITSSSSIADLISSLESIDRKVDVLINNTGVNLDDQFSPINAKKTLDTNYRGTLAVCKAVLPLLAPKTGRIVNLSSVGSSLDPFSLALAQRYRTVSTLEDLETLMKEYENAVSNGTDAELGFPSRRSYSVSKAAVNAFTAILARENAGRVIVNCCCPGWVNTDMGNQVGKPPKTPEEGARIPVRLAIGDLGEVSGRYWANDSVRGTGEGKVQEW</sequence>